<dbReference type="EMBL" id="CARXXK010000002">
    <property type="protein sequence ID" value="CAI6355227.1"/>
    <property type="molecule type" value="Genomic_DNA"/>
</dbReference>
<evidence type="ECO:0000313" key="2">
    <source>
        <dbReference type="Proteomes" id="UP001160148"/>
    </source>
</evidence>
<proteinExistence type="predicted"/>
<name>A0AAV0WHV1_9HEMI</name>
<protein>
    <submittedName>
        <fullName evidence="1">Uncharacterized protein</fullName>
    </submittedName>
</protein>
<evidence type="ECO:0000313" key="1">
    <source>
        <dbReference type="EMBL" id="CAI6355227.1"/>
    </source>
</evidence>
<comment type="caution">
    <text evidence="1">The sequence shown here is derived from an EMBL/GenBank/DDBJ whole genome shotgun (WGS) entry which is preliminary data.</text>
</comment>
<accession>A0AAV0WHV1</accession>
<reference evidence="1 2" key="1">
    <citation type="submission" date="2023-01" db="EMBL/GenBank/DDBJ databases">
        <authorList>
            <person name="Whitehead M."/>
        </authorList>
    </citation>
    <scope>NUCLEOTIDE SEQUENCE [LARGE SCALE GENOMIC DNA]</scope>
</reference>
<sequence length="88" mass="9565">MNSVAASPNLRMMFLTSRKKTIRFALNSPLSELNSTTSMSAQPQSVSLLSCSAKLLKAINAPSVQFVTALRNRALLQLRITDDNARGV</sequence>
<organism evidence="1 2">
    <name type="scientific">Macrosiphum euphorbiae</name>
    <name type="common">potato aphid</name>
    <dbReference type="NCBI Taxonomy" id="13131"/>
    <lineage>
        <taxon>Eukaryota</taxon>
        <taxon>Metazoa</taxon>
        <taxon>Ecdysozoa</taxon>
        <taxon>Arthropoda</taxon>
        <taxon>Hexapoda</taxon>
        <taxon>Insecta</taxon>
        <taxon>Pterygota</taxon>
        <taxon>Neoptera</taxon>
        <taxon>Paraneoptera</taxon>
        <taxon>Hemiptera</taxon>
        <taxon>Sternorrhyncha</taxon>
        <taxon>Aphidomorpha</taxon>
        <taxon>Aphidoidea</taxon>
        <taxon>Aphididae</taxon>
        <taxon>Macrosiphini</taxon>
        <taxon>Macrosiphum</taxon>
    </lineage>
</organism>
<dbReference type="AlphaFoldDB" id="A0AAV0WHV1"/>
<dbReference type="Proteomes" id="UP001160148">
    <property type="component" value="Unassembled WGS sequence"/>
</dbReference>
<gene>
    <name evidence="1" type="ORF">MEUPH1_LOCUS11110</name>
</gene>
<keyword evidence="2" id="KW-1185">Reference proteome</keyword>